<dbReference type="SMART" id="SM00248">
    <property type="entry name" value="ANK"/>
    <property type="match status" value="2"/>
</dbReference>
<organism evidence="4 5">
    <name type="scientific">Paxillus involutus ATCC 200175</name>
    <dbReference type="NCBI Taxonomy" id="664439"/>
    <lineage>
        <taxon>Eukaryota</taxon>
        <taxon>Fungi</taxon>
        <taxon>Dikarya</taxon>
        <taxon>Basidiomycota</taxon>
        <taxon>Agaricomycotina</taxon>
        <taxon>Agaricomycetes</taxon>
        <taxon>Agaricomycetidae</taxon>
        <taxon>Boletales</taxon>
        <taxon>Paxilineae</taxon>
        <taxon>Paxillaceae</taxon>
        <taxon>Paxillus</taxon>
    </lineage>
</organism>
<evidence type="ECO:0000256" key="3">
    <source>
        <dbReference type="PROSITE-ProRule" id="PRU00023"/>
    </source>
</evidence>
<keyword evidence="1" id="KW-0677">Repeat</keyword>
<reference evidence="4 5" key="1">
    <citation type="submission" date="2014-06" db="EMBL/GenBank/DDBJ databases">
        <authorList>
            <consortium name="DOE Joint Genome Institute"/>
            <person name="Kuo A."/>
            <person name="Kohler A."/>
            <person name="Nagy L.G."/>
            <person name="Floudas D."/>
            <person name="Copeland A."/>
            <person name="Barry K.W."/>
            <person name="Cichocki N."/>
            <person name="Veneault-Fourrey C."/>
            <person name="LaButti K."/>
            <person name="Lindquist E.A."/>
            <person name="Lipzen A."/>
            <person name="Lundell T."/>
            <person name="Morin E."/>
            <person name="Murat C."/>
            <person name="Sun H."/>
            <person name="Tunlid A."/>
            <person name="Henrissat B."/>
            <person name="Grigoriev I.V."/>
            <person name="Hibbett D.S."/>
            <person name="Martin F."/>
            <person name="Nordberg H.P."/>
            <person name="Cantor M.N."/>
            <person name="Hua S.X."/>
        </authorList>
    </citation>
    <scope>NUCLEOTIDE SEQUENCE [LARGE SCALE GENOMIC DNA]</scope>
    <source>
        <strain evidence="4 5">ATCC 200175</strain>
    </source>
</reference>
<keyword evidence="5" id="KW-1185">Reference proteome</keyword>
<name>A0A0C9TP25_PAXIN</name>
<dbReference type="InterPro" id="IPR036770">
    <property type="entry name" value="Ankyrin_rpt-contain_sf"/>
</dbReference>
<dbReference type="Proteomes" id="UP000053647">
    <property type="component" value="Unassembled WGS sequence"/>
</dbReference>
<dbReference type="HOGENOM" id="CLU_000134_45_2_1"/>
<reference evidence="5" key="2">
    <citation type="submission" date="2015-01" db="EMBL/GenBank/DDBJ databases">
        <title>Evolutionary Origins and Diversification of the Mycorrhizal Mutualists.</title>
        <authorList>
            <consortium name="DOE Joint Genome Institute"/>
            <consortium name="Mycorrhizal Genomics Consortium"/>
            <person name="Kohler A."/>
            <person name="Kuo A."/>
            <person name="Nagy L.G."/>
            <person name="Floudas D."/>
            <person name="Copeland A."/>
            <person name="Barry K.W."/>
            <person name="Cichocki N."/>
            <person name="Veneault-Fourrey C."/>
            <person name="LaButti K."/>
            <person name="Lindquist E.A."/>
            <person name="Lipzen A."/>
            <person name="Lundell T."/>
            <person name="Morin E."/>
            <person name="Murat C."/>
            <person name="Riley R."/>
            <person name="Ohm R."/>
            <person name="Sun H."/>
            <person name="Tunlid A."/>
            <person name="Henrissat B."/>
            <person name="Grigoriev I.V."/>
            <person name="Hibbett D.S."/>
            <person name="Martin F."/>
        </authorList>
    </citation>
    <scope>NUCLEOTIDE SEQUENCE [LARGE SCALE GENOMIC DNA]</scope>
    <source>
        <strain evidence="5">ATCC 200175</strain>
    </source>
</reference>
<evidence type="ECO:0000313" key="4">
    <source>
        <dbReference type="EMBL" id="KIJ08961.1"/>
    </source>
</evidence>
<sequence length="77" mass="8420">MIQMLVDKGADVHVRMSNGDSVLHVAIHHYTRSRNLLEIVKILVDSGCDPAVCNSDGRTPLHIAAIKGNVSLVKYLL</sequence>
<gene>
    <name evidence="4" type="ORF">PAXINDRAFT_44599</name>
</gene>
<accession>A0A0C9TP25</accession>
<dbReference type="Gene3D" id="1.25.40.20">
    <property type="entry name" value="Ankyrin repeat-containing domain"/>
    <property type="match status" value="1"/>
</dbReference>
<dbReference type="PANTHER" id="PTHR24198:SF165">
    <property type="entry name" value="ANKYRIN REPEAT-CONTAINING PROTEIN-RELATED"/>
    <property type="match status" value="1"/>
</dbReference>
<evidence type="ECO:0000256" key="2">
    <source>
        <dbReference type="ARBA" id="ARBA00023043"/>
    </source>
</evidence>
<feature type="repeat" description="ANK" evidence="3">
    <location>
        <begin position="18"/>
        <end position="55"/>
    </location>
</feature>
<dbReference type="Pfam" id="PF12796">
    <property type="entry name" value="Ank_2"/>
    <property type="match status" value="1"/>
</dbReference>
<dbReference type="EMBL" id="KN819528">
    <property type="protein sequence ID" value="KIJ08961.1"/>
    <property type="molecule type" value="Genomic_DNA"/>
</dbReference>
<dbReference type="InterPro" id="IPR002110">
    <property type="entry name" value="Ankyrin_rpt"/>
</dbReference>
<keyword evidence="2 3" id="KW-0040">ANK repeat</keyword>
<evidence type="ECO:0000313" key="5">
    <source>
        <dbReference type="Proteomes" id="UP000053647"/>
    </source>
</evidence>
<feature type="repeat" description="ANK" evidence="3">
    <location>
        <begin position="56"/>
        <end position="77"/>
    </location>
</feature>
<dbReference type="PROSITE" id="PS50297">
    <property type="entry name" value="ANK_REP_REGION"/>
    <property type="match status" value="1"/>
</dbReference>
<dbReference type="PROSITE" id="PS50088">
    <property type="entry name" value="ANK_REPEAT"/>
    <property type="match status" value="2"/>
</dbReference>
<protein>
    <recommendedName>
        <fullName evidence="6">Ankyrin repeat protein</fullName>
    </recommendedName>
</protein>
<feature type="non-terminal residue" evidence="4">
    <location>
        <position position="77"/>
    </location>
</feature>
<dbReference type="PANTHER" id="PTHR24198">
    <property type="entry name" value="ANKYRIN REPEAT AND PROTEIN KINASE DOMAIN-CONTAINING PROTEIN"/>
    <property type="match status" value="1"/>
</dbReference>
<dbReference type="OrthoDB" id="2647035at2759"/>
<dbReference type="SUPFAM" id="SSF48403">
    <property type="entry name" value="Ankyrin repeat"/>
    <property type="match status" value="1"/>
</dbReference>
<proteinExistence type="predicted"/>
<evidence type="ECO:0000256" key="1">
    <source>
        <dbReference type="ARBA" id="ARBA00022737"/>
    </source>
</evidence>
<dbReference type="AlphaFoldDB" id="A0A0C9TP25"/>
<evidence type="ECO:0008006" key="6">
    <source>
        <dbReference type="Google" id="ProtNLM"/>
    </source>
</evidence>